<accession>A0A3P3XQ51</accession>
<proteinExistence type="predicted"/>
<evidence type="ECO:0008006" key="2">
    <source>
        <dbReference type="Google" id="ProtNLM"/>
    </source>
</evidence>
<organism evidence="1">
    <name type="scientific">uncultured spirochete</name>
    <dbReference type="NCBI Taxonomy" id="156406"/>
    <lineage>
        <taxon>Bacteria</taxon>
        <taxon>Pseudomonadati</taxon>
        <taxon>Spirochaetota</taxon>
        <taxon>Spirochaetia</taxon>
        <taxon>Spirochaetales</taxon>
        <taxon>environmental samples</taxon>
    </lineage>
</organism>
<dbReference type="EMBL" id="FWDO01000004">
    <property type="protein sequence ID" value="SLM18189.1"/>
    <property type="molecule type" value="Genomic_DNA"/>
</dbReference>
<protein>
    <recommendedName>
        <fullName evidence="2">UMP kinase</fullName>
    </recommendedName>
</protein>
<reference evidence="1" key="1">
    <citation type="submission" date="2017-02" db="EMBL/GenBank/DDBJ databases">
        <authorList>
            <person name="Regsiter A."/>
            <person name="William W."/>
        </authorList>
    </citation>
    <scope>NUCLEOTIDE SEQUENCE</scope>
    <source>
        <strain evidence="1">BdmA 4</strain>
    </source>
</reference>
<gene>
    <name evidence="1" type="ORF">SPIRO4BDMA_40761</name>
</gene>
<name>A0A3P3XQ51_9SPIR</name>
<sequence>MTGRVWNPGANLPFDPIAAAKAKELGLRVIFASGSNLENFDKILSEKSFIGTIID</sequence>
<dbReference type="AlphaFoldDB" id="A0A3P3XQ51"/>
<evidence type="ECO:0000313" key="1">
    <source>
        <dbReference type="EMBL" id="SLM18189.1"/>
    </source>
</evidence>